<reference evidence="2" key="2">
    <citation type="submission" date="2020-09" db="EMBL/GenBank/DDBJ databases">
        <authorList>
            <person name="Sun Q."/>
            <person name="Zhou Y."/>
        </authorList>
    </citation>
    <scope>NUCLEOTIDE SEQUENCE</scope>
    <source>
        <strain evidence="2">CGMCC 1.12827</strain>
    </source>
</reference>
<gene>
    <name evidence="2" type="ORF">GCM10011489_12020</name>
</gene>
<accession>A0A916WS53</accession>
<organism evidence="2 3">
    <name type="scientific">Gordonia jinhuaensis</name>
    <dbReference type="NCBI Taxonomy" id="1517702"/>
    <lineage>
        <taxon>Bacteria</taxon>
        <taxon>Bacillati</taxon>
        <taxon>Actinomycetota</taxon>
        <taxon>Actinomycetes</taxon>
        <taxon>Mycobacteriales</taxon>
        <taxon>Gordoniaceae</taxon>
        <taxon>Gordonia</taxon>
    </lineage>
</organism>
<comment type="caution">
    <text evidence="2">The sequence shown here is derived from an EMBL/GenBank/DDBJ whole genome shotgun (WGS) entry which is preliminary data.</text>
</comment>
<dbReference type="EMBL" id="BMGC01000006">
    <property type="protein sequence ID" value="GGB25393.1"/>
    <property type="molecule type" value="Genomic_DNA"/>
</dbReference>
<dbReference type="Pfam" id="PF13810">
    <property type="entry name" value="DUF4185"/>
    <property type="match status" value="1"/>
</dbReference>
<evidence type="ECO:0000313" key="3">
    <source>
        <dbReference type="Proteomes" id="UP000621454"/>
    </source>
</evidence>
<keyword evidence="3" id="KW-1185">Reference proteome</keyword>
<feature type="domain" description="DUF4185" evidence="1">
    <location>
        <begin position="1"/>
        <end position="196"/>
    </location>
</feature>
<sequence length="200" mass="22587">MSVRSWGPVGGVWRTNYGGLAYSDDGGSTWVRDPYAVWDNIFGLSKFQVSAMVPHEGYVYMFGTPNSRLGAVALARVRDTDVLNKTAYQYWNGGRWIPATDPNVAQTLFSAPVGESSVRYDAARHRWQMTYLDVVRGQILLREATEPQGVWSAPVPLVSSAQYPQLYGGFMHPWSNGRDLYFTMSSWVTYNVELMRVRLN</sequence>
<evidence type="ECO:0000259" key="1">
    <source>
        <dbReference type="Pfam" id="PF13810"/>
    </source>
</evidence>
<dbReference type="AlphaFoldDB" id="A0A916WS53"/>
<dbReference type="InterPro" id="IPR025442">
    <property type="entry name" value="DUF4185"/>
</dbReference>
<proteinExistence type="predicted"/>
<evidence type="ECO:0000313" key="2">
    <source>
        <dbReference type="EMBL" id="GGB25393.1"/>
    </source>
</evidence>
<name>A0A916WS53_9ACTN</name>
<dbReference type="Proteomes" id="UP000621454">
    <property type="component" value="Unassembled WGS sequence"/>
</dbReference>
<reference evidence="2" key="1">
    <citation type="journal article" date="2014" name="Int. J. Syst. Evol. Microbiol.">
        <title>Complete genome sequence of Corynebacterium casei LMG S-19264T (=DSM 44701T), isolated from a smear-ripened cheese.</title>
        <authorList>
            <consortium name="US DOE Joint Genome Institute (JGI-PGF)"/>
            <person name="Walter F."/>
            <person name="Albersmeier A."/>
            <person name="Kalinowski J."/>
            <person name="Ruckert C."/>
        </authorList>
    </citation>
    <scope>NUCLEOTIDE SEQUENCE</scope>
    <source>
        <strain evidence="2">CGMCC 1.12827</strain>
    </source>
</reference>
<protein>
    <recommendedName>
        <fullName evidence="1">DUF4185 domain-containing protein</fullName>
    </recommendedName>
</protein>